<dbReference type="OrthoDB" id="5572373at2"/>
<reference evidence="1 2" key="1">
    <citation type="submission" date="2019-03" db="EMBL/GenBank/DDBJ databases">
        <authorList>
            <person name="Gonzalez-Pimentel J.L."/>
        </authorList>
    </citation>
    <scope>NUCLEOTIDE SEQUENCE [LARGE SCALE GENOMIC DNA]</scope>
    <source>
        <strain evidence="1 2">JCM 31289</strain>
    </source>
</reference>
<dbReference type="SUPFAM" id="SSF160631">
    <property type="entry name" value="SMI1/KNR4-like"/>
    <property type="match status" value="1"/>
</dbReference>
<accession>A0A4Z0GZC8</accession>
<dbReference type="InterPro" id="IPR037883">
    <property type="entry name" value="Knr4/Smi1-like_sf"/>
</dbReference>
<evidence type="ECO:0000313" key="2">
    <source>
        <dbReference type="Proteomes" id="UP000297948"/>
    </source>
</evidence>
<organism evidence="1 2">
    <name type="scientific">Streptomyces palmae</name>
    <dbReference type="NCBI Taxonomy" id="1701085"/>
    <lineage>
        <taxon>Bacteria</taxon>
        <taxon>Bacillati</taxon>
        <taxon>Actinomycetota</taxon>
        <taxon>Actinomycetes</taxon>
        <taxon>Kitasatosporales</taxon>
        <taxon>Streptomycetaceae</taxon>
        <taxon>Streptomyces</taxon>
    </lineage>
</organism>
<comment type="caution">
    <text evidence="1">The sequence shown here is derived from an EMBL/GenBank/DDBJ whole genome shotgun (WGS) entry which is preliminary data.</text>
</comment>
<keyword evidence="2" id="KW-1185">Reference proteome</keyword>
<evidence type="ECO:0000313" key="1">
    <source>
        <dbReference type="EMBL" id="TGB02603.1"/>
    </source>
</evidence>
<protein>
    <submittedName>
        <fullName evidence="1">SMI1/KNR4 family protein</fullName>
    </submittedName>
</protein>
<proteinExistence type="predicted"/>
<sequence>MGIQAPERRITDPEEAIAALERAVPGLVEHRRPAPASVDWRLLEDGLGTPLPADYRRLAEWYPTFALGDFLLVGLPEPGEEGGLLRGVREDLEGVIQEWWEADMSIGLRPHPAPGGLLPWAESNEGDKLLWRTTGDDPQHWTVTVASRNGGWWYYEGGAVQFLAEYCAGTLEPWALPPVTAEVTPC</sequence>
<dbReference type="Proteomes" id="UP000297948">
    <property type="component" value="Unassembled WGS sequence"/>
</dbReference>
<name>A0A4Z0GZC8_9ACTN</name>
<gene>
    <name evidence="1" type="ORF">E4099_20400</name>
</gene>
<dbReference type="AlphaFoldDB" id="A0A4Z0GZC8"/>
<dbReference type="EMBL" id="SRID01000207">
    <property type="protein sequence ID" value="TGB02603.1"/>
    <property type="molecule type" value="Genomic_DNA"/>
</dbReference>